<reference evidence="2 3" key="1">
    <citation type="submission" date="2016-10" db="EMBL/GenBank/DDBJ databases">
        <authorList>
            <person name="de Groot N.N."/>
        </authorList>
    </citation>
    <scope>NUCLEOTIDE SEQUENCE [LARGE SCALE GENOMIC DNA]</scope>
    <source>
        <strain>GEY</strain>
        <strain evidence="3">DSM 9560</strain>
    </source>
</reference>
<dbReference type="OrthoDB" id="949867at2"/>
<dbReference type="AlphaFoldDB" id="A0A1I2JN40"/>
<dbReference type="STRING" id="1003.SAMN04488541_105611"/>
<sequence length="199" mass="22205">MMIYLKKSKMFLLLSILLTLYGCEKKDLTELPPATQEGKNTFGCLINGKLFVPFTKTNTTVLAARTSAFLDSNGVERGGMIIWADRYTDSAGIEIAQGVTIQMDIPPYEGIVYSFDSDNPQAKARVSWSYSKNNLPFPAHKGCSYDWVNSRCKGTIVFTKLGNRIMAATFEFTLQLKDSKPNCPPEVVVSQGRFDVIYN</sequence>
<dbReference type="RefSeq" id="WP_091549292.1">
    <property type="nucleotide sequence ID" value="NZ_FONY01000056.1"/>
</dbReference>
<organism evidence="2 3">
    <name type="scientific">Thermoflexibacter ruber</name>
    <dbReference type="NCBI Taxonomy" id="1003"/>
    <lineage>
        <taxon>Bacteria</taxon>
        <taxon>Pseudomonadati</taxon>
        <taxon>Bacteroidota</taxon>
        <taxon>Cytophagia</taxon>
        <taxon>Cytophagales</taxon>
        <taxon>Thermoflexibacteraceae</taxon>
        <taxon>Thermoflexibacter</taxon>
    </lineage>
</organism>
<feature type="chain" id="PRO_5011492722" evidence="1">
    <location>
        <begin position="23"/>
        <end position="199"/>
    </location>
</feature>
<dbReference type="Proteomes" id="UP000199513">
    <property type="component" value="Unassembled WGS sequence"/>
</dbReference>
<feature type="signal peptide" evidence="1">
    <location>
        <begin position="1"/>
        <end position="22"/>
    </location>
</feature>
<evidence type="ECO:0000313" key="2">
    <source>
        <dbReference type="EMBL" id="SFF55548.1"/>
    </source>
</evidence>
<accession>A0A1I2JN40</accession>
<protein>
    <submittedName>
        <fullName evidence="2">Uncharacterized protein</fullName>
    </submittedName>
</protein>
<evidence type="ECO:0000313" key="3">
    <source>
        <dbReference type="Proteomes" id="UP000199513"/>
    </source>
</evidence>
<proteinExistence type="predicted"/>
<keyword evidence="1" id="KW-0732">Signal</keyword>
<name>A0A1I2JN40_9BACT</name>
<dbReference type="EMBL" id="FONY01000056">
    <property type="protein sequence ID" value="SFF55548.1"/>
    <property type="molecule type" value="Genomic_DNA"/>
</dbReference>
<gene>
    <name evidence="2" type="ORF">SAMN04488541_105611</name>
</gene>
<dbReference type="PROSITE" id="PS51257">
    <property type="entry name" value="PROKAR_LIPOPROTEIN"/>
    <property type="match status" value="1"/>
</dbReference>
<evidence type="ECO:0000256" key="1">
    <source>
        <dbReference type="SAM" id="SignalP"/>
    </source>
</evidence>
<keyword evidence="3" id="KW-1185">Reference proteome</keyword>